<evidence type="ECO:0000313" key="2">
    <source>
        <dbReference type="EMBL" id="MDX8537844.1"/>
    </source>
</evidence>
<organism evidence="2 3">
    <name type="scientific">Mesorhizobium abyssinicae</name>
    <dbReference type="NCBI Taxonomy" id="1209958"/>
    <lineage>
        <taxon>Bacteria</taxon>
        <taxon>Pseudomonadati</taxon>
        <taxon>Pseudomonadota</taxon>
        <taxon>Alphaproteobacteria</taxon>
        <taxon>Hyphomicrobiales</taxon>
        <taxon>Phyllobacteriaceae</taxon>
        <taxon>Mesorhizobium</taxon>
    </lineage>
</organism>
<dbReference type="Proteomes" id="UP001276564">
    <property type="component" value="Unassembled WGS sequence"/>
</dbReference>
<name>A0ABU5AKS1_9HYPH</name>
<accession>A0ABU5AKS1</accession>
<protein>
    <submittedName>
        <fullName evidence="2">Uncharacterized protein</fullName>
    </submittedName>
</protein>
<keyword evidence="3" id="KW-1185">Reference proteome</keyword>
<comment type="caution">
    <text evidence="2">The sequence shown here is derived from an EMBL/GenBank/DDBJ whole genome shotgun (WGS) entry which is preliminary data.</text>
</comment>
<sequence>MANMSDEERVEKAIKKLEKALAELQAMKIHSLWTNQRTRLRAAALAIEDLERGVPSLWDEGTNR</sequence>
<proteinExistence type="predicted"/>
<reference evidence="2 3" key="1">
    <citation type="submission" date="2023-08" db="EMBL/GenBank/DDBJ databases">
        <title>Implementing the SeqCode for naming new Mesorhizobium species isolated from Vachellia karroo root nodules.</title>
        <authorList>
            <person name="Van Lill M."/>
        </authorList>
    </citation>
    <scope>NUCLEOTIDE SEQUENCE [LARGE SCALE GENOMIC DNA]</scope>
    <source>
        <strain evidence="2 3">VK4B</strain>
    </source>
</reference>
<evidence type="ECO:0000313" key="3">
    <source>
        <dbReference type="Proteomes" id="UP001276564"/>
    </source>
</evidence>
<keyword evidence="1" id="KW-0175">Coiled coil</keyword>
<evidence type="ECO:0000256" key="1">
    <source>
        <dbReference type="SAM" id="Coils"/>
    </source>
</evidence>
<feature type="coiled-coil region" evidence="1">
    <location>
        <begin position="3"/>
        <end position="30"/>
    </location>
</feature>
<dbReference type="EMBL" id="JAVIIP010000004">
    <property type="protein sequence ID" value="MDX8537844.1"/>
    <property type="molecule type" value="Genomic_DNA"/>
</dbReference>
<dbReference type="RefSeq" id="WP_320320166.1">
    <property type="nucleotide sequence ID" value="NZ_JAVIIP010000004.1"/>
</dbReference>
<gene>
    <name evidence="2" type="ORF">RFM23_09440</name>
</gene>